<feature type="signal peptide" evidence="1">
    <location>
        <begin position="1"/>
        <end position="20"/>
    </location>
</feature>
<evidence type="ECO:0000256" key="1">
    <source>
        <dbReference type="SAM" id="SignalP"/>
    </source>
</evidence>
<protein>
    <recommendedName>
        <fullName evidence="4">AAA+ family ATPase</fullName>
    </recommendedName>
</protein>
<dbReference type="RefSeq" id="WP_091845595.1">
    <property type="nucleotide sequence ID" value="NZ_FOCM01000004.1"/>
</dbReference>
<dbReference type="Proteomes" id="UP000199372">
    <property type="component" value="Unassembled WGS sequence"/>
</dbReference>
<dbReference type="OrthoDB" id="7308154at2"/>
<evidence type="ECO:0000313" key="2">
    <source>
        <dbReference type="EMBL" id="SEN41481.1"/>
    </source>
</evidence>
<dbReference type="AlphaFoldDB" id="A0A1H8GBG0"/>
<name>A0A1H8GBG0_9RHOB</name>
<feature type="chain" id="PRO_5011502958" description="AAA+ family ATPase" evidence="1">
    <location>
        <begin position="21"/>
        <end position="112"/>
    </location>
</feature>
<accession>A0A1H8GBG0</accession>
<keyword evidence="3" id="KW-1185">Reference proteome</keyword>
<evidence type="ECO:0008006" key="4">
    <source>
        <dbReference type="Google" id="ProtNLM"/>
    </source>
</evidence>
<evidence type="ECO:0000313" key="3">
    <source>
        <dbReference type="Proteomes" id="UP000199372"/>
    </source>
</evidence>
<reference evidence="3" key="1">
    <citation type="submission" date="2016-10" db="EMBL/GenBank/DDBJ databases">
        <authorList>
            <person name="Varghese N."/>
            <person name="Submissions S."/>
        </authorList>
    </citation>
    <scope>NUCLEOTIDE SEQUENCE [LARGE SCALE GENOMIC DNA]</scope>
    <source>
        <strain evidence="3">DSM 26893</strain>
    </source>
</reference>
<gene>
    <name evidence="2" type="ORF">SAMN04488011_10422</name>
</gene>
<organism evidence="2 3">
    <name type="scientific">Palleronia pelagia</name>
    <dbReference type="NCBI Taxonomy" id="387096"/>
    <lineage>
        <taxon>Bacteria</taxon>
        <taxon>Pseudomonadati</taxon>
        <taxon>Pseudomonadota</taxon>
        <taxon>Alphaproteobacteria</taxon>
        <taxon>Rhodobacterales</taxon>
        <taxon>Roseobacteraceae</taxon>
        <taxon>Palleronia</taxon>
    </lineage>
</organism>
<keyword evidence="1" id="KW-0732">Signal</keyword>
<proteinExistence type="predicted"/>
<sequence length="112" mass="12165">MKHIALILAVLAAIGGPAFAQETPDTGDDSDISEGVDLLSEGARRLLRGLMGEVEPAMRDLAETLREWDFEGLGIEDLGRYHPPEVLPNGDIIIRRKSDPVPPDPPEGEIEL</sequence>
<dbReference type="EMBL" id="FOCM01000004">
    <property type="protein sequence ID" value="SEN41481.1"/>
    <property type="molecule type" value="Genomic_DNA"/>
</dbReference>